<comment type="cofactor">
    <cofactor evidence="1">
        <name>FAD</name>
        <dbReference type="ChEBI" id="CHEBI:57692"/>
    </cofactor>
</comment>
<dbReference type="InterPro" id="IPR012132">
    <property type="entry name" value="GMC_OxRdtase"/>
</dbReference>
<dbReference type="PANTHER" id="PTHR11552:SF147">
    <property type="entry name" value="CHOLINE DEHYDROGENASE, MITOCHONDRIAL"/>
    <property type="match status" value="1"/>
</dbReference>
<dbReference type="Proteomes" id="UP000789759">
    <property type="component" value="Unassembled WGS sequence"/>
</dbReference>
<organism evidence="9 10">
    <name type="scientific">Cetraspora pellucida</name>
    <dbReference type="NCBI Taxonomy" id="1433469"/>
    <lineage>
        <taxon>Eukaryota</taxon>
        <taxon>Fungi</taxon>
        <taxon>Fungi incertae sedis</taxon>
        <taxon>Mucoromycota</taxon>
        <taxon>Glomeromycotina</taxon>
        <taxon>Glomeromycetes</taxon>
        <taxon>Diversisporales</taxon>
        <taxon>Gigasporaceae</taxon>
        <taxon>Cetraspora</taxon>
    </lineage>
</organism>
<evidence type="ECO:0000256" key="5">
    <source>
        <dbReference type="RuleBase" id="RU003968"/>
    </source>
</evidence>
<dbReference type="InterPro" id="IPR000172">
    <property type="entry name" value="GMC_OxRdtase_N"/>
</dbReference>
<dbReference type="Pfam" id="PF02221">
    <property type="entry name" value="E1_DerP2_DerF2"/>
    <property type="match status" value="1"/>
</dbReference>
<keyword evidence="6" id="KW-0732">Signal</keyword>
<sequence length="747" mass="83480">SMHQFFTLSVFLTLVAFTLSFPSSNFRRDIDFTRCEGTFPNEITAADYNPNPAIPGTNMSVTISGKNTVTVQEGATLNVTGLYQGAHAFEHVMDFCKVWVEVNGDKCPVAPGDYKYIASLPIESHPNDPKNTTIDQDPSIIEKHQEDLNNDAKIREFWIKNVCDQDKQSKFKTKEIYDFIIVGAGTAGCVLARELIHGIPNINILVLEAGGPDVSSNGLINLPCASFKIFQVNDHDWGYITQEQRMPSSVDPTKQLVKKSFPYARGKVWGGSSSLNSMVYMRGQAKGYNDWAAQGPEYKIWDWDHCLEATENNSREKPDETFKKFHGFNGLLHVQDSQSGIYDILSGLIDAAKNLGIPYNDDFNGKRQNGVGAFQFTIKDGKRCSLADGYLRDALKKVELHPDSKYNSFGKIVAVDVRSFAHVLDIIWDEESKEENVAIGVRYFCNGVIREAFIAPKGEVILCGGAINSPQILMLSGIGPKENLKANNIKVRKELPVGRNLLDHPCCCIVAESTQDAMHHWSSAIEVGIFHKANVKGNIPCKEDFFDENPDIEITVASCQDGFIDPAIELFNKHNKNKFNGIALLPVLNIPSSVGYLELNSSNPFDQPKINLNYFEKSDDLYRMISSLKLCREILKQPPLSTVYNVKEIGINDEFGQWCTNGDMSDEDWERFILNKSMSFHSCGTVKMAPETKDGVVDHRLRVYGTKNLRVVDASIFPYIPSGNTNAPTAMVAWRASRLIIEDYRLS</sequence>
<dbReference type="InterPro" id="IPR003172">
    <property type="entry name" value="ML_dom"/>
</dbReference>
<name>A0A9N9J3C8_9GLOM</name>
<dbReference type="Gene3D" id="3.50.50.60">
    <property type="entry name" value="FAD/NAD(P)-binding domain"/>
    <property type="match status" value="1"/>
</dbReference>
<evidence type="ECO:0000313" key="10">
    <source>
        <dbReference type="Proteomes" id="UP000789759"/>
    </source>
</evidence>
<evidence type="ECO:0000256" key="2">
    <source>
        <dbReference type="ARBA" id="ARBA00010790"/>
    </source>
</evidence>
<dbReference type="GO" id="GO:0016614">
    <property type="term" value="F:oxidoreductase activity, acting on CH-OH group of donors"/>
    <property type="evidence" value="ECO:0007669"/>
    <property type="project" value="InterPro"/>
</dbReference>
<evidence type="ECO:0000256" key="4">
    <source>
        <dbReference type="ARBA" id="ARBA00022827"/>
    </source>
</evidence>
<feature type="domain" description="Glucose-methanol-choline oxidoreductase N-terminal" evidence="7">
    <location>
        <begin position="266"/>
        <end position="289"/>
    </location>
</feature>
<feature type="domain" description="Glucose-methanol-choline oxidoreductase N-terminal" evidence="8">
    <location>
        <begin position="465"/>
        <end position="479"/>
    </location>
</feature>
<protein>
    <submittedName>
        <fullName evidence="9">17323_t:CDS:1</fullName>
    </submittedName>
</protein>
<evidence type="ECO:0000259" key="7">
    <source>
        <dbReference type="PROSITE" id="PS00623"/>
    </source>
</evidence>
<evidence type="ECO:0000256" key="6">
    <source>
        <dbReference type="SAM" id="SignalP"/>
    </source>
</evidence>
<dbReference type="PROSITE" id="PS00624">
    <property type="entry name" value="GMC_OXRED_2"/>
    <property type="match status" value="1"/>
</dbReference>
<feature type="non-terminal residue" evidence="9">
    <location>
        <position position="747"/>
    </location>
</feature>
<dbReference type="Pfam" id="PF00732">
    <property type="entry name" value="GMC_oxred_N"/>
    <property type="match status" value="1"/>
</dbReference>
<dbReference type="SUPFAM" id="SSF54373">
    <property type="entry name" value="FAD-linked reductases, C-terminal domain"/>
    <property type="match status" value="1"/>
</dbReference>
<feature type="signal peptide" evidence="6">
    <location>
        <begin position="1"/>
        <end position="20"/>
    </location>
</feature>
<feature type="chain" id="PRO_5040261535" evidence="6">
    <location>
        <begin position="21"/>
        <end position="747"/>
    </location>
</feature>
<dbReference type="PROSITE" id="PS00623">
    <property type="entry name" value="GMC_OXRED_1"/>
    <property type="match status" value="1"/>
</dbReference>
<keyword evidence="10" id="KW-1185">Reference proteome</keyword>
<evidence type="ECO:0000256" key="3">
    <source>
        <dbReference type="ARBA" id="ARBA00022630"/>
    </source>
</evidence>
<dbReference type="GO" id="GO:0050660">
    <property type="term" value="F:flavin adenine dinucleotide binding"/>
    <property type="evidence" value="ECO:0007669"/>
    <property type="project" value="InterPro"/>
</dbReference>
<comment type="caution">
    <text evidence="9">The sequence shown here is derived from an EMBL/GenBank/DDBJ whole genome shotgun (WGS) entry which is preliminary data.</text>
</comment>
<keyword evidence="4 5" id="KW-0274">FAD</keyword>
<dbReference type="InterPro" id="IPR007867">
    <property type="entry name" value="GMC_OxRtase_C"/>
</dbReference>
<dbReference type="PANTHER" id="PTHR11552">
    <property type="entry name" value="GLUCOSE-METHANOL-CHOLINE GMC OXIDOREDUCTASE"/>
    <property type="match status" value="1"/>
</dbReference>
<dbReference type="EMBL" id="CAJVQA010019687">
    <property type="protein sequence ID" value="CAG8760159.1"/>
    <property type="molecule type" value="Genomic_DNA"/>
</dbReference>
<reference evidence="9" key="1">
    <citation type="submission" date="2021-06" db="EMBL/GenBank/DDBJ databases">
        <authorList>
            <person name="Kallberg Y."/>
            <person name="Tangrot J."/>
            <person name="Rosling A."/>
        </authorList>
    </citation>
    <scope>NUCLEOTIDE SEQUENCE</scope>
    <source>
        <strain evidence="9">FL966</strain>
    </source>
</reference>
<accession>A0A9N9J3C8</accession>
<evidence type="ECO:0000259" key="8">
    <source>
        <dbReference type="PROSITE" id="PS00624"/>
    </source>
</evidence>
<dbReference type="AlphaFoldDB" id="A0A9N9J3C8"/>
<evidence type="ECO:0000313" key="9">
    <source>
        <dbReference type="EMBL" id="CAG8760159.1"/>
    </source>
</evidence>
<proteinExistence type="inferred from homology"/>
<gene>
    <name evidence="9" type="ORF">CPELLU_LOCUS15251</name>
</gene>
<dbReference type="Pfam" id="PF05199">
    <property type="entry name" value="GMC_oxred_C"/>
    <property type="match status" value="1"/>
</dbReference>
<dbReference type="InterPro" id="IPR036188">
    <property type="entry name" value="FAD/NAD-bd_sf"/>
</dbReference>
<evidence type="ECO:0000256" key="1">
    <source>
        <dbReference type="ARBA" id="ARBA00001974"/>
    </source>
</evidence>
<comment type="similarity">
    <text evidence="2 5">Belongs to the GMC oxidoreductase family.</text>
</comment>
<dbReference type="OrthoDB" id="269227at2759"/>
<dbReference type="Gene3D" id="3.30.560.10">
    <property type="entry name" value="Glucose Oxidase, domain 3"/>
    <property type="match status" value="1"/>
</dbReference>
<keyword evidence="3 5" id="KW-0285">Flavoprotein</keyword>
<dbReference type="SUPFAM" id="SSF51905">
    <property type="entry name" value="FAD/NAD(P)-binding domain"/>
    <property type="match status" value="1"/>
</dbReference>